<proteinExistence type="predicted"/>
<evidence type="ECO:0000256" key="2">
    <source>
        <dbReference type="ARBA" id="ARBA00022771"/>
    </source>
</evidence>
<evidence type="ECO:0000256" key="3">
    <source>
        <dbReference type="ARBA" id="ARBA00022833"/>
    </source>
</evidence>
<comment type="caution">
    <text evidence="8">The sequence shown here is derived from an EMBL/GenBank/DDBJ whole genome shotgun (WGS) entry which is preliminary data.</text>
</comment>
<dbReference type="EMBL" id="NKCI01000100">
    <property type="protein sequence ID" value="RSL55603.1"/>
    <property type="molecule type" value="Genomic_DNA"/>
</dbReference>
<dbReference type="Gene3D" id="3.30.40.10">
    <property type="entry name" value="Zinc/RING finger domain, C3HC4 (zinc finger)"/>
    <property type="match status" value="1"/>
</dbReference>
<keyword evidence="3" id="KW-0862">Zinc</keyword>
<dbReference type="InterPro" id="IPR001841">
    <property type="entry name" value="Znf_RING"/>
</dbReference>
<feature type="domain" description="RING-type" evidence="7">
    <location>
        <begin position="15"/>
        <end position="57"/>
    </location>
</feature>
<gene>
    <name evidence="8" type="ORF">CEP54_009304</name>
</gene>
<feature type="compositionally biased region" description="Polar residues" evidence="6">
    <location>
        <begin position="207"/>
        <end position="234"/>
    </location>
</feature>
<dbReference type="OrthoDB" id="441210at2759"/>
<dbReference type="GO" id="GO:0000795">
    <property type="term" value="C:synaptonemal complex"/>
    <property type="evidence" value="ECO:0007669"/>
    <property type="project" value="InterPro"/>
</dbReference>
<dbReference type="STRING" id="1325734.A0A428PRI7"/>
<dbReference type="GO" id="GO:0061630">
    <property type="term" value="F:ubiquitin protein ligase activity"/>
    <property type="evidence" value="ECO:0007669"/>
    <property type="project" value="InterPro"/>
</dbReference>
<keyword evidence="9" id="KW-1185">Reference proteome</keyword>
<dbReference type="InterPro" id="IPR042448">
    <property type="entry name" value="CCNB1IP1"/>
</dbReference>
<organism evidence="8 9">
    <name type="scientific">Fusarium duplospermum</name>
    <dbReference type="NCBI Taxonomy" id="1325734"/>
    <lineage>
        <taxon>Eukaryota</taxon>
        <taxon>Fungi</taxon>
        <taxon>Dikarya</taxon>
        <taxon>Ascomycota</taxon>
        <taxon>Pezizomycotina</taxon>
        <taxon>Sordariomycetes</taxon>
        <taxon>Hypocreomycetidae</taxon>
        <taxon>Hypocreales</taxon>
        <taxon>Nectriaceae</taxon>
        <taxon>Fusarium</taxon>
        <taxon>Fusarium solani species complex</taxon>
    </lineage>
</organism>
<reference evidence="8 9" key="1">
    <citation type="submission" date="2017-06" db="EMBL/GenBank/DDBJ databases">
        <title>Comparative genomic analysis of Ambrosia Fusariam Clade fungi.</title>
        <authorList>
            <person name="Stajich J.E."/>
            <person name="Carrillo J."/>
            <person name="Kijimoto T."/>
            <person name="Eskalen A."/>
            <person name="O'Donnell K."/>
            <person name="Kasson M."/>
        </authorList>
    </citation>
    <scope>NUCLEOTIDE SEQUENCE [LARGE SCALE GENOMIC DNA]</scope>
    <source>
        <strain evidence="8 9">NRRL62584</strain>
    </source>
</reference>
<dbReference type="PROSITE" id="PS00518">
    <property type="entry name" value="ZF_RING_1"/>
    <property type="match status" value="1"/>
</dbReference>
<keyword evidence="5" id="KW-0175">Coiled coil</keyword>
<evidence type="ECO:0000256" key="4">
    <source>
        <dbReference type="PROSITE-ProRule" id="PRU00175"/>
    </source>
</evidence>
<evidence type="ECO:0000313" key="9">
    <source>
        <dbReference type="Proteomes" id="UP000288168"/>
    </source>
</evidence>
<feature type="region of interest" description="Disordered" evidence="6">
    <location>
        <begin position="206"/>
        <end position="234"/>
    </location>
</feature>
<dbReference type="SUPFAM" id="SSF57850">
    <property type="entry name" value="RING/U-box"/>
    <property type="match status" value="1"/>
</dbReference>
<evidence type="ECO:0000259" key="7">
    <source>
        <dbReference type="PROSITE" id="PS50089"/>
    </source>
</evidence>
<protein>
    <recommendedName>
        <fullName evidence="7">RING-type domain-containing protein</fullName>
    </recommendedName>
</protein>
<dbReference type="PROSITE" id="PS50089">
    <property type="entry name" value="ZF_RING_2"/>
    <property type="match status" value="1"/>
</dbReference>
<evidence type="ECO:0000313" key="8">
    <source>
        <dbReference type="EMBL" id="RSL55603.1"/>
    </source>
</evidence>
<dbReference type="PANTHER" id="PTHR14305:SF0">
    <property type="entry name" value="E3 UBIQUITIN-PROTEIN LIGASE CCNB1IP1"/>
    <property type="match status" value="1"/>
</dbReference>
<dbReference type="GO" id="GO:0007131">
    <property type="term" value="P:reciprocal meiotic recombination"/>
    <property type="evidence" value="ECO:0007669"/>
    <property type="project" value="InterPro"/>
</dbReference>
<evidence type="ECO:0000256" key="1">
    <source>
        <dbReference type="ARBA" id="ARBA00022723"/>
    </source>
</evidence>
<evidence type="ECO:0000256" key="5">
    <source>
        <dbReference type="SAM" id="Coils"/>
    </source>
</evidence>
<dbReference type="PANTHER" id="PTHR14305">
    <property type="entry name" value="E3 UBIQUITIN-PROTEIN LIGASE CCNB1IP1"/>
    <property type="match status" value="1"/>
</dbReference>
<accession>A0A428PRI7</accession>
<dbReference type="InterPro" id="IPR013083">
    <property type="entry name" value="Znf_RING/FYVE/PHD"/>
</dbReference>
<evidence type="ECO:0000256" key="6">
    <source>
        <dbReference type="SAM" id="MobiDB-lite"/>
    </source>
</evidence>
<keyword evidence="2 4" id="KW-0863">Zinc-finger</keyword>
<dbReference type="Pfam" id="PF14634">
    <property type="entry name" value="zf-RING_5"/>
    <property type="match status" value="1"/>
</dbReference>
<dbReference type="InterPro" id="IPR017907">
    <property type="entry name" value="Znf_RING_CS"/>
</dbReference>
<dbReference type="GO" id="GO:0008270">
    <property type="term" value="F:zinc ion binding"/>
    <property type="evidence" value="ECO:0007669"/>
    <property type="project" value="UniProtKB-KW"/>
</dbReference>
<dbReference type="Proteomes" id="UP000288168">
    <property type="component" value="Unassembled WGS sequence"/>
</dbReference>
<name>A0A428PRI7_9HYPO</name>
<keyword evidence="1" id="KW-0479">Metal-binding</keyword>
<dbReference type="AlphaFoldDB" id="A0A428PRI7"/>
<sequence length="295" mass="33298">MDFMEHILTCNNLQCQQELREQALVTACSHIFCMECAERLVIASQETGRRNTCPACQSQFNSPDYAVITNFNPSDDYRATVLSGLNPNIIIDCAGRALRFWTYQTAQHMCYQEQLYKTLSDKFSALSIQLEKTVGDANSEIDGLQQKLTGMAAEQDALKRKNDEIGQALKEKSRRVNQLQELYDKVKRKAELGQIQRAAEDAVDSTLEASQLNQSLGGDNPTQRVPESDNTPAFNQRRVNGLEMNKGMPRSHPNVTREGAFWSRGATSRLKLSLQQHRLRVSVVEEWEGHRSLGT</sequence>
<feature type="coiled-coil region" evidence="5">
    <location>
        <begin position="127"/>
        <end position="189"/>
    </location>
</feature>